<feature type="transmembrane region" description="Helical" evidence="1">
    <location>
        <begin position="730"/>
        <end position="750"/>
    </location>
</feature>
<dbReference type="EMBL" id="CP098611">
    <property type="protein sequence ID" value="USR92610.1"/>
    <property type="molecule type" value="Genomic_DNA"/>
</dbReference>
<feature type="transmembrane region" description="Helical" evidence="1">
    <location>
        <begin position="865"/>
        <end position="883"/>
    </location>
</feature>
<organism evidence="2 3">
    <name type="scientific">Phormidium yuhuli AB48</name>
    <dbReference type="NCBI Taxonomy" id="2940671"/>
    <lineage>
        <taxon>Bacteria</taxon>
        <taxon>Bacillati</taxon>
        <taxon>Cyanobacteriota</taxon>
        <taxon>Cyanophyceae</taxon>
        <taxon>Oscillatoriophycideae</taxon>
        <taxon>Oscillatoriales</taxon>
        <taxon>Oscillatoriaceae</taxon>
        <taxon>Phormidium</taxon>
        <taxon>Phormidium yuhuli</taxon>
    </lineage>
</organism>
<feature type="transmembrane region" description="Helical" evidence="1">
    <location>
        <begin position="388"/>
        <end position="410"/>
    </location>
</feature>
<feature type="transmembrane region" description="Helical" evidence="1">
    <location>
        <begin position="307"/>
        <end position="328"/>
    </location>
</feature>
<feature type="transmembrane region" description="Helical" evidence="1">
    <location>
        <begin position="256"/>
        <end position="274"/>
    </location>
</feature>
<feature type="transmembrane region" description="Helical" evidence="1">
    <location>
        <begin position="933"/>
        <end position="950"/>
    </location>
</feature>
<keyword evidence="1" id="KW-0812">Transmembrane</keyword>
<evidence type="ECO:0008006" key="4">
    <source>
        <dbReference type="Google" id="ProtNLM"/>
    </source>
</evidence>
<feature type="transmembrane region" description="Helical" evidence="1">
    <location>
        <begin position="705"/>
        <end position="724"/>
    </location>
</feature>
<feature type="transmembrane region" description="Helical" evidence="1">
    <location>
        <begin position="422"/>
        <end position="439"/>
    </location>
</feature>
<keyword evidence="1" id="KW-0472">Membrane</keyword>
<feature type="transmembrane region" description="Helical" evidence="1">
    <location>
        <begin position="1138"/>
        <end position="1171"/>
    </location>
</feature>
<feature type="transmembrane region" description="Helical" evidence="1">
    <location>
        <begin position="129"/>
        <end position="149"/>
    </location>
</feature>
<feature type="transmembrane region" description="Helical" evidence="1">
    <location>
        <begin position="1047"/>
        <end position="1069"/>
    </location>
</feature>
<accession>A0ABY5ATR1</accession>
<keyword evidence="3" id="KW-1185">Reference proteome</keyword>
<dbReference type="RefSeq" id="WP_252664761.1">
    <property type="nucleotide sequence ID" value="NZ_CP098611.1"/>
</dbReference>
<feature type="transmembrane region" description="Helical" evidence="1">
    <location>
        <begin position="1177"/>
        <end position="1199"/>
    </location>
</feature>
<evidence type="ECO:0000256" key="1">
    <source>
        <dbReference type="SAM" id="Phobius"/>
    </source>
</evidence>
<feature type="transmembrane region" description="Helical" evidence="1">
    <location>
        <begin position="982"/>
        <end position="1001"/>
    </location>
</feature>
<name>A0ABY5ATR1_9CYAN</name>
<feature type="transmembrane region" description="Helical" evidence="1">
    <location>
        <begin position="187"/>
        <end position="204"/>
    </location>
</feature>
<feature type="transmembrane region" description="Helical" evidence="1">
    <location>
        <begin position="1206"/>
        <end position="1223"/>
    </location>
</feature>
<feature type="transmembrane region" description="Helical" evidence="1">
    <location>
        <begin position="771"/>
        <end position="797"/>
    </location>
</feature>
<protein>
    <recommendedName>
        <fullName evidence="4">DUF2157 domain-containing protein</fullName>
    </recommendedName>
</protein>
<feature type="transmembrane region" description="Helical" evidence="1">
    <location>
        <begin position="498"/>
        <end position="514"/>
    </location>
</feature>
<feature type="transmembrane region" description="Helical" evidence="1">
    <location>
        <begin position="349"/>
        <end position="368"/>
    </location>
</feature>
<reference evidence="2" key="1">
    <citation type="submission" date="2022-06" db="EMBL/GenBank/DDBJ databases">
        <title>Genome sequence of Phormidium yuhuli AB48 isolated from an industrial photobioreactor environment.</title>
        <authorList>
            <person name="Qiu Y."/>
            <person name="Noonan A.J.C."/>
            <person name="Dofher K."/>
            <person name="Koch M."/>
            <person name="Kieft B."/>
            <person name="Lin X."/>
            <person name="Ziels R.M."/>
            <person name="Hallam S.J."/>
        </authorList>
    </citation>
    <scope>NUCLEOTIDE SEQUENCE</scope>
    <source>
        <strain evidence="2">AB48</strain>
    </source>
</reference>
<feature type="transmembrane region" description="Helical" evidence="1">
    <location>
        <begin position="895"/>
        <end position="912"/>
    </location>
</feature>
<gene>
    <name evidence="2" type="ORF">NEA10_07795</name>
</gene>
<dbReference type="Proteomes" id="UP001056708">
    <property type="component" value="Chromosome"/>
</dbReference>
<feature type="transmembrane region" description="Helical" evidence="1">
    <location>
        <begin position="1008"/>
        <end position="1027"/>
    </location>
</feature>
<feature type="transmembrane region" description="Helical" evidence="1">
    <location>
        <begin position="156"/>
        <end position="175"/>
    </location>
</feature>
<feature type="transmembrane region" description="Helical" evidence="1">
    <location>
        <begin position="583"/>
        <end position="599"/>
    </location>
</feature>
<feature type="transmembrane region" description="Helical" evidence="1">
    <location>
        <begin position="823"/>
        <end position="853"/>
    </location>
</feature>
<feature type="transmembrane region" description="Helical" evidence="1">
    <location>
        <begin position="643"/>
        <end position="660"/>
    </location>
</feature>
<evidence type="ECO:0000313" key="2">
    <source>
        <dbReference type="EMBL" id="USR92610.1"/>
    </source>
</evidence>
<feature type="transmembrane region" description="Helical" evidence="1">
    <location>
        <begin position="619"/>
        <end position="636"/>
    </location>
</feature>
<sequence>MQNRPPLLVPLNINHPHCLDGLDHWRQLDLLDDDQIKRLCRQGLTCPLPAWEPQSAPASQQPLRAASIPYRPPVTASPSTPDPPPRQRSIAQAIKDEFSIRWLLGLGVFVVLISSAVLAASQWGQLPPAGQYGILWLYTLAFALTSFILERRQRLTLTAQTLHTIVLGLIPLNFWAMDELGLWESPLGWLTLALSSLSLTVWLWQESHLSRSQTVLFLLFSLCHWPLSRLPELSQLGLYLATLVGLLRYRQRPQLSLLAVVAYGLGSICVRGLLTDPLVLSNLGLTWGLLGWQVAQTTPPRRGRLGALFFICGWLLSLLNLSWQTLTVTGLALHRLAQRLQRLGQPPELLLTALVGLQGYLVLLQLLPDSLLEALWQNLETLFAAPSWQTFVAVLSLPYLLGLLWLTGWLRHQPSRRYLSQQGDAGIFLLGLGLTLMVTETLSEIWLLWLPLGAVLAVMIQRRYPQGLILANIAQLLLLGGVASLLDWQLEGNLSLEQWGLLLLGFALLETLWTQGQAAGVWQTSAWQITQFLGLSSYFILVAWRPSPLPFEESFPLAWLWWLLPFAWGIAARYGVAQYRRSAAWFAIVGAIALQLLPLRGHLTLLNLVFATLPELRPALILSFSLGLLLLLPLAYSLRDRRAGAIAVGFGVFWSGAVAVQIFPLFGQQAFLALSLIPLGLWTVERWGRSQETDFWQVYRFGLRLWGWLTCLTLMASLTLRSVLSYPSPIVSPSPFVVLSLGLVMAAIVIHQGRYLNARGLYSLGWFPELLAVEIVFSFGDSFWVLALVNIALGLLVQQLGNRLTTLPALSNSVLSPLHTLPILYGLIALVLRSNIINSWAGVITLGASLILINVGREIPRWGRLLIYIGFLGLTLGSSELLLRQLSGIGLGDRQVALTLLWIGWMYLYRGIASPLSAYLKLPQRHLHQLAHIHWGLGTVLLSLAATLPINQPPLALISGGLLTSYAILQSRQPHLTRNSRLWLYLGVAQGYGVLSISIAISGTQQQVLPFMGAIAVALALFLYHAPWSRWGWHPTPWHQVSRLSPATVGVLTIHHVHPLSVLAIALFYGILGRWERQIRWHYLALLALCGLAVQGLQAFEIDDRTLWLAPITLSVLYITRVDPYFQQGQQRSLRHQIRLITLTLFFALSYLQSHWFLIATLSLLVLLAGLGSKVRAFLFVGTAFFIITISEQFIILGATYTLSKWILGLGFGIILISIGALVESRKPQVVSTLQTWQSLLESWE</sequence>
<keyword evidence="1" id="KW-1133">Transmembrane helix</keyword>
<proteinExistence type="predicted"/>
<feature type="transmembrane region" description="Helical" evidence="1">
    <location>
        <begin position="102"/>
        <end position="123"/>
    </location>
</feature>
<feature type="transmembrane region" description="Helical" evidence="1">
    <location>
        <begin position="556"/>
        <end position="576"/>
    </location>
</feature>
<evidence type="ECO:0000313" key="3">
    <source>
        <dbReference type="Proteomes" id="UP001056708"/>
    </source>
</evidence>
<feature type="transmembrane region" description="Helical" evidence="1">
    <location>
        <begin position="468"/>
        <end position="486"/>
    </location>
</feature>